<comment type="similarity">
    <text evidence="1">Belongs to the oxygen-dependent FAD-linked oxidoreductase family.</text>
</comment>
<dbReference type="GO" id="GO:0016491">
    <property type="term" value="F:oxidoreductase activity"/>
    <property type="evidence" value="ECO:0007669"/>
    <property type="project" value="UniProtKB-KW"/>
</dbReference>
<keyword evidence="6" id="KW-1185">Reference proteome</keyword>
<dbReference type="Pfam" id="PF08031">
    <property type="entry name" value="BBE"/>
    <property type="match status" value="1"/>
</dbReference>
<dbReference type="InterPro" id="IPR036318">
    <property type="entry name" value="FAD-bd_PCMH-like_sf"/>
</dbReference>
<dbReference type="PANTHER" id="PTHR13878:SF155">
    <property type="entry name" value="ALCOHOL OXIDASE, PUTATIVE (AFU_ORTHOLOGUE AFUA_4G00430)-RELATED"/>
    <property type="match status" value="1"/>
</dbReference>
<name>A0A1V6TPP3_9EURO</name>
<dbReference type="Proteomes" id="UP000191285">
    <property type="component" value="Unassembled WGS sequence"/>
</dbReference>
<evidence type="ECO:0000256" key="3">
    <source>
        <dbReference type="SAM" id="SignalP"/>
    </source>
</evidence>
<evidence type="ECO:0000256" key="2">
    <source>
        <dbReference type="ARBA" id="ARBA00023002"/>
    </source>
</evidence>
<feature type="signal peptide" evidence="3">
    <location>
        <begin position="1"/>
        <end position="15"/>
    </location>
</feature>
<dbReference type="AlphaFoldDB" id="A0A1V6TPP3"/>
<dbReference type="OrthoDB" id="9983560at2759"/>
<organism evidence="5 6">
    <name type="scientific">Penicillium steckii</name>
    <dbReference type="NCBI Taxonomy" id="303698"/>
    <lineage>
        <taxon>Eukaryota</taxon>
        <taxon>Fungi</taxon>
        <taxon>Dikarya</taxon>
        <taxon>Ascomycota</taxon>
        <taxon>Pezizomycotina</taxon>
        <taxon>Eurotiomycetes</taxon>
        <taxon>Eurotiomycetidae</taxon>
        <taxon>Eurotiales</taxon>
        <taxon>Aspergillaceae</taxon>
        <taxon>Penicillium</taxon>
    </lineage>
</organism>
<dbReference type="PANTHER" id="PTHR13878">
    <property type="entry name" value="GULONOLACTONE OXIDASE"/>
    <property type="match status" value="1"/>
</dbReference>
<feature type="chain" id="PRO_5012099285" description="FAD-binding PCMH-type domain-containing protein" evidence="3">
    <location>
        <begin position="16"/>
        <end position="590"/>
    </location>
</feature>
<comment type="caution">
    <text evidence="5">The sequence shown here is derived from an EMBL/GenBank/DDBJ whole genome shotgun (WGS) entry which is preliminary data.</text>
</comment>
<dbReference type="InterPro" id="IPR006094">
    <property type="entry name" value="Oxid_FAD_bind_N"/>
</dbReference>
<dbReference type="SUPFAM" id="SSF56176">
    <property type="entry name" value="FAD-binding/transporter-associated domain-like"/>
    <property type="match status" value="1"/>
</dbReference>
<dbReference type="STRING" id="303698.A0A1V6TPP3"/>
<dbReference type="InterPro" id="IPR016169">
    <property type="entry name" value="FAD-bd_PCMH_sub2"/>
</dbReference>
<evidence type="ECO:0000259" key="4">
    <source>
        <dbReference type="PROSITE" id="PS51387"/>
    </source>
</evidence>
<evidence type="ECO:0000256" key="1">
    <source>
        <dbReference type="ARBA" id="ARBA00005466"/>
    </source>
</evidence>
<dbReference type="Pfam" id="PF01565">
    <property type="entry name" value="FAD_binding_4"/>
    <property type="match status" value="1"/>
</dbReference>
<sequence length="590" mass="64009">MLFLLITLLCYAAAAAPQSSHCRCRPHDDCWPSEQKWSKLNQTVQGNLVAVRPAASVCHGSNYDSNACNATTRLWTDSVWRSAQPGAVQNQMWEAWPEHHESCYLESPRNSKCGQGRISVYSVKVQTTSHIQQAVRFARANNIRLAIKNTGHDFLGRSTAPESLQILTHEMKNIKVVDNFTPKGAPHGKSEGHAVTMAAGVQLPELYLAVAEHNRTVVGGSSHTVGAAGGYIQGGGHSPFGAWNGLGSDNALEFEIVTAEGSVVVANSYQNSDLFWALRGGGGGTFGVVTSVTVRTHPEAPVIAYNVNITTSSGNPRFWDAFSAFHAALPAINDAGGSGYYFGVPILPFGQNTTVSAITSLLLFPQKTDVNEIIKLYEPLTRKLGQINGVKVEAAPIPLPSVNSTIFEVLLSGSDADSTGGVSSLLASRLYSKDLMMSEDGPERLAKAWKSISWSPYSTFIGHVVGGPAVAANKNIHSAVNPAWRKTVSHMLFSRSWEANATLTQQKAIIKNMTEVEIPILRSVEGEDQMGAYLNEANPYEPGFQKSFWGTNYPRLYKIKQKWDPKGLFISRKGVGSEDWDDAGMCKLKI</sequence>
<dbReference type="EMBL" id="MLKD01000003">
    <property type="protein sequence ID" value="OQE28337.1"/>
    <property type="molecule type" value="Genomic_DNA"/>
</dbReference>
<dbReference type="Gene3D" id="3.30.465.10">
    <property type="match status" value="2"/>
</dbReference>
<feature type="domain" description="FAD-binding PCMH-type" evidence="4">
    <location>
        <begin position="113"/>
        <end position="299"/>
    </location>
</feature>
<evidence type="ECO:0000313" key="6">
    <source>
        <dbReference type="Proteomes" id="UP000191285"/>
    </source>
</evidence>
<dbReference type="InterPro" id="IPR012951">
    <property type="entry name" value="BBE"/>
</dbReference>
<reference evidence="6" key="1">
    <citation type="journal article" date="2017" name="Nat. Microbiol.">
        <title>Global analysis of biosynthetic gene clusters reveals vast potential of secondary metabolite production in Penicillium species.</title>
        <authorList>
            <person name="Nielsen J.C."/>
            <person name="Grijseels S."/>
            <person name="Prigent S."/>
            <person name="Ji B."/>
            <person name="Dainat J."/>
            <person name="Nielsen K.F."/>
            <person name="Frisvad J.C."/>
            <person name="Workman M."/>
            <person name="Nielsen J."/>
        </authorList>
    </citation>
    <scope>NUCLEOTIDE SEQUENCE [LARGE SCALE GENOMIC DNA]</scope>
    <source>
        <strain evidence="6">IBT 24891</strain>
    </source>
</reference>
<accession>A0A1V6TPP3</accession>
<dbReference type="InterPro" id="IPR050432">
    <property type="entry name" value="FAD-linked_Oxidoreductases_BP"/>
</dbReference>
<proteinExistence type="inferred from homology"/>
<dbReference type="GO" id="GO:0071949">
    <property type="term" value="F:FAD binding"/>
    <property type="evidence" value="ECO:0007669"/>
    <property type="project" value="InterPro"/>
</dbReference>
<dbReference type="PROSITE" id="PS51387">
    <property type="entry name" value="FAD_PCMH"/>
    <property type="match status" value="1"/>
</dbReference>
<dbReference type="InterPro" id="IPR016166">
    <property type="entry name" value="FAD-bd_PCMH"/>
</dbReference>
<evidence type="ECO:0000313" key="5">
    <source>
        <dbReference type="EMBL" id="OQE28337.1"/>
    </source>
</evidence>
<gene>
    <name evidence="5" type="ORF">PENSTE_c003G08825</name>
</gene>
<keyword evidence="2" id="KW-0560">Oxidoreductase</keyword>
<protein>
    <recommendedName>
        <fullName evidence="4">FAD-binding PCMH-type domain-containing protein</fullName>
    </recommendedName>
</protein>
<keyword evidence="3" id="KW-0732">Signal</keyword>